<reference evidence="2" key="1">
    <citation type="submission" date="2023-03" db="EMBL/GenBank/DDBJ databases">
        <title>Massive genome expansion in bonnet fungi (Mycena s.s.) driven by repeated elements and novel gene families across ecological guilds.</title>
        <authorList>
            <consortium name="Lawrence Berkeley National Laboratory"/>
            <person name="Harder C.B."/>
            <person name="Miyauchi S."/>
            <person name="Viragh M."/>
            <person name="Kuo A."/>
            <person name="Thoen E."/>
            <person name="Andreopoulos B."/>
            <person name="Lu D."/>
            <person name="Skrede I."/>
            <person name="Drula E."/>
            <person name="Henrissat B."/>
            <person name="Morin E."/>
            <person name="Kohler A."/>
            <person name="Barry K."/>
            <person name="LaButti K."/>
            <person name="Morin E."/>
            <person name="Salamov A."/>
            <person name="Lipzen A."/>
            <person name="Mereny Z."/>
            <person name="Hegedus B."/>
            <person name="Baldrian P."/>
            <person name="Stursova M."/>
            <person name="Weitz H."/>
            <person name="Taylor A."/>
            <person name="Grigoriev I.V."/>
            <person name="Nagy L.G."/>
            <person name="Martin F."/>
            <person name="Kauserud H."/>
        </authorList>
    </citation>
    <scope>NUCLEOTIDE SEQUENCE</scope>
    <source>
        <strain evidence="2">CBHHK067</strain>
    </source>
</reference>
<evidence type="ECO:0000313" key="3">
    <source>
        <dbReference type="Proteomes" id="UP001221757"/>
    </source>
</evidence>
<proteinExistence type="predicted"/>
<evidence type="ECO:0000313" key="2">
    <source>
        <dbReference type="EMBL" id="KAJ7663480.1"/>
    </source>
</evidence>
<feature type="region of interest" description="Disordered" evidence="1">
    <location>
        <begin position="96"/>
        <end position="123"/>
    </location>
</feature>
<name>A0AAD7CTT1_MYCRO</name>
<feature type="region of interest" description="Disordered" evidence="1">
    <location>
        <begin position="174"/>
        <end position="207"/>
    </location>
</feature>
<feature type="compositionally biased region" description="Basic and acidic residues" evidence="1">
    <location>
        <begin position="174"/>
        <end position="195"/>
    </location>
</feature>
<dbReference type="Proteomes" id="UP001221757">
    <property type="component" value="Unassembled WGS sequence"/>
</dbReference>
<keyword evidence="3" id="KW-1185">Reference proteome</keyword>
<sequence length="225" mass="25349">MACESSHPLLPALTSVQMLGLQGNRRNRTNPGLQFSWPHLTGSAYSAIEPDRPSERADGSGCTRSSNLGGCRHNMARPWPATPLFTFGVYAPEPELQLRGRGEYGDPDREDNPDDEKSRNQMRSKCTFQATELAAEDAEEAAEIPTAILRGYNMSGPHLDGKFVTEDEWFRAQPRSDRDWADTHDTGPRAQHEFNLDTLFESEDRDQGKDMDKLLWALRDPDRQT</sequence>
<feature type="compositionally biased region" description="Basic and acidic residues" evidence="1">
    <location>
        <begin position="96"/>
        <end position="107"/>
    </location>
</feature>
<dbReference type="EMBL" id="JARKIE010000233">
    <property type="protein sequence ID" value="KAJ7663480.1"/>
    <property type="molecule type" value="Genomic_DNA"/>
</dbReference>
<accession>A0AAD7CTT1</accession>
<evidence type="ECO:0000256" key="1">
    <source>
        <dbReference type="SAM" id="MobiDB-lite"/>
    </source>
</evidence>
<feature type="region of interest" description="Disordered" evidence="1">
    <location>
        <begin position="44"/>
        <end position="72"/>
    </location>
</feature>
<feature type="compositionally biased region" description="Basic and acidic residues" evidence="1">
    <location>
        <begin position="49"/>
        <end position="58"/>
    </location>
</feature>
<dbReference type="AlphaFoldDB" id="A0AAD7CTT1"/>
<gene>
    <name evidence="2" type="ORF">B0H17DRAFT_1144050</name>
</gene>
<comment type="caution">
    <text evidence="2">The sequence shown here is derived from an EMBL/GenBank/DDBJ whole genome shotgun (WGS) entry which is preliminary data.</text>
</comment>
<protein>
    <submittedName>
        <fullName evidence="2">Uncharacterized protein</fullName>
    </submittedName>
</protein>
<organism evidence="2 3">
    <name type="scientific">Mycena rosella</name>
    <name type="common">Pink bonnet</name>
    <name type="synonym">Agaricus rosellus</name>
    <dbReference type="NCBI Taxonomy" id="1033263"/>
    <lineage>
        <taxon>Eukaryota</taxon>
        <taxon>Fungi</taxon>
        <taxon>Dikarya</taxon>
        <taxon>Basidiomycota</taxon>
        <taxon>Agaricomycotina</taxon>
        <taxon>Agaricomycetes</taxon>
        <taxon>Agaricomycetidae</taxon>
        <taxon>Agaricales</taxon>
        <taxon>Marasmiineae</taxon>
        <taxon>Mycenaceae</taxon>
        <taxon>Mycena</taxon>
    </lineage>
</organism>